<keyword evidence="4" id="KW-1185">Reference proteome</keyword>
<feature type="domain" description="Response regulatory" evidence="2">
    <location>
        <begin position="4"/>
        <end position="123"/>
    </location>
</feature>
<dbReference type="RefSeq" id="WP_254163804.1">
    <property type="nucleotide sequence ID" value="NZ_JAHESF010000012.1"/>
</dbReference>
<dbReference type="PROSITE" id="PS50110">
    <property type="entry name" value="RESPONSE_REGULATORY"/>
    <property type="match status" value="1"/>
</dbReference>
<dbReference type="AlphaFoldDB" id="A0AAP2DKP5"/>
<protein>
    <submittedName>
        <fullName evidence="3">Response regulator</fullName>
    </submittedName>
</protein>
<organism evidence="3 4">
    <name type="scientific">Chryseosolibacter histidini</name>
    <dbReference type="NCBI Taxonomy" id="2782349"/>
    <lineage>
        <taxon>Bacteria</taxon>
        <taxon>Pseudomonadati</taxon>
        <taxon>Bacteroidota</taxon>
        <taxon>Cytophagia</taxon>
        <taxon>Cytophagales</taxon>
        <taxon>Chryseotaleaceae</taxon>
        <taxon>Chryseosolibacter</taxon>
    </lineage>
</organism>
<reference evidence="3 4" key="1">
    <citation type="submission" date="2021-05" db="EMBL/GenBank/DDBJ databases">
        <title>A Polyphasic approach of four new species of the genus Ohtaekwangia: Ohtaekwangia histidinii sp. nov., Ohtaekwangia cretensis sp. nov., Ohtaekwangia indiensis sp. nov., Ohtaekwangia reichenbachii sp. nov. from diverse environment.</title>
        <authorList>
            <person name="Octaviana S."/>
        </authorList>
    </citation>
    <scope>NUCLEOTIDE SEQUENCE [LARGE SCALE GENOMIC DNA]</scope>
    <source>
        <strain evidence="3 4">PWU4</strain>
    </source>
</reference>
<evidence type="ECO:0000313" key="3">
    <source>
        <dbReference type="EMBL" id="MBT1697931.1"/>
    </source>
</evidence>
<dbReference type="Gene3D" id="3.40.50.2300">
    <property type="match status" value="1"/>
</dbReference>
<dbReference type="InterPro" id="IPR011006">
    <property type="entry name" value="CheY-like_superfamily"/>
</dbReference>
<evidence type="ECO:0000313" key="4">
    <source>
        <dbReference type="Proteomes" id="UP001319200"/>
    </source>
</evidence>
<sequence>MPVTIMIVDDDADDRILFCEAVRQVDDSILCLQAEGSVTALDLLKSKKKPDFIFLDLNMPGINGRQFMRQLKTMPSVSNIPVIIYTTSTLSSDERELKHLGADAFFTKPSKLVELKYNIESVLTGKWEQIKFRPDPYDSESLRFKV</sequence>
<gene>
    <name evidence="3" type="ORF">KK083_13645</name>
</gene>
<dbReference type="PANTHER" id="PTHR44520:SF2">
    <property type="entry name" value="RESPONSE REGULATOR RCP1"/>
    <property type="match status" value="1"/>
</dbReference>
<dbReference type="Proteomes" id="UP001319200">
    <property type="component" value="Unassembled WGS sequence"/>
</dbReference>
<proteinExistence type="predicted"/>
<evidence type="ECO:0000259" key="2">
    <source>
        <dbReference type="PROSITE" id="PS50110"/>
    </source>
</evidence>
<keyword evidence="1" id="KW-0597">Phosphoprotein</keyword>
<name>A0AAP2DKP5_9BACT</name>
<dbReference type="GO" id="GO:0000160">
    <property type="term" value="P:phosphorelay signal transduction system"/>
    <property type="evidence" value="ECO:0007669"/>
    <property type="project" value="InterPro"/>
</dbReference>
<accession>A0AAP2DKP5</accession>
<dbReference type="SMART" id="SM00448">
    <property type="entry name" value="REC"/>
    <property type="match status" value="1"/>
</dbReference>
<dbReference type="SUPFAM" id="SSF52172">
    <property type="entry name" value="CheY-like"/>
    <property type="match status" value="1"/>
</dbReference>
<dbReference type="Pfam" id="PF00072">
    <property type="entry name" value="Response_reg"/>
    <property type="match status" value="1"/>
</dbReference>
<evidence type="ECO:0000256" key="1">
    <source>
        <dbReference type="PROSITE-ProRule" id="PRU00169"/>
    </source>
</evidence>
<dbReference type="InterPro" id="IPR052893">
    <property type="entry name" value="TCS_response_regulator"/>
</dbReference>
<dbReference type="PANTHER" id="PTHR44520">
    <property type="entry name" value="RESPONSE REGULATOR RCP1-RELATED"/>
    <property type="match status" value="1"/>
</dbReference>
<comment type="caution">
    <text evidence="3">The sequence shown here is derived from an EMBL/GenBank/DDBJ whole genome shotgun (WGS) entry which is preliminary data.</text>
</comment>
<dbReference type="InterPro" id="IPR001789">
    <property type="entry name" value="Sig_transdc_resp-reg_receiver"/>
</dbReference>
<feature type="modified residue" description="4-aspartylphosphate" evidence="1">
    <location>
        <position position="56"/>
    </location>
</feature>
<dbReference type="EMBL" id="JAHESF010000012">
    <property type="protein sequence ID" value="MBT1697931.1"/>
    <property type="molecule type" value="Genomic_DNA"/>
</dbReference>